<evidence type="ECO:0000259" key="2">
    <source>
        <dbReference type="Pfam" id="PF06904"/>
    </source>
</evidence>
<feature type="domain" description="Extensin-like C-terminal" evidence="2">
    <location>
        <begin position="88"/>
        <end position="248"/>
    </location>
</feature>
<reference evidence="3" key="1">
    <citation type="journal article" date="2014" name="Int. J. Syst. Evol. Microbiol.">
        <title>Complete genome sequence of Corynebacterium casei LMG S-19264T (=DSM 44701T), isolated from a smear-ripened cheese.</title>
        <authorList>
            <consortium name="US DOE Joint Genome Institute (JGI-PGF)"/>
            <person name="Walter F."/>
            <person name="Albersmeier A."/>
            <person name="Kalinowski J."/>
            <person name="Ruckert C."/>
        </authorList>
    </citation>
    <scope>NUCLEOTIDE SEQUENCE</scope>
    <source>
        <strain evidence="3">CGMCC 1.12919</strain>
    </source>
</reference>
<feature type="region of interest" description="Disordered" evidence="1">
    <location>
        <begin position="16"/>
        <end position="55"/>
    </location>
</feature>
<keyword evidence="4" id="KW-1185">Reference proteome</keyword>
<dbReference type="Pfam" id="PF06904">
    <property type="entry name" value="Extensin-like_C"/>
    <property type="match status" value="1"/>
</dbReference>
<dbReference type="InterPro" id="IPR009683">
    <property type="entry name" value="Extensin-like_C"/>
</dbReference>
<evidence type="ECO:0000313" key="3">
    <source>
        <dbReference type="EMBL" id="GGC85948.1"/>
    </source>
</evidence>
<dbReference type="Proteomes" id="UP000637002">
    <property type="component" value="Unassembled WGS sequence"/>
</dbReference>
<accession>A0A916XM45</accession>
<dbReference type="EMBL" id="BMGG01000010">
    <property type="protein sequence ID" value="GGC85948.1"/>
    <property type="molecule type" value="Genomic_DNA"/>
</dbReference>
<evidence type="ECO:0000313" key="4">
    <source>
        <dbReference type="Proteomes" id="UP000637002"/>
    </source>
</evidence>
<dbReference type="AlphaFoldDB" id="A0A916XM45"/>
<sequence length="252" mass="26112">MACAIVAAVAQVAVAQARPVKPAPAPATAPLPPPRPPELAPRPRPPDGPGAAAPAVDPAAFAACLKDFADRGGEAAAPKPTDKPTDKPADMAGACAIPAPVTFARLRLFDGSVVTLDSAVTVRCSLAVELVTWIRDDLTAIARRHGAALAQLTGVGGHACRPRNGQAGAPISEHASGNAFDMRALKLADRRVIELTDPDAATKSLRDEVKTSACARFTTVLGPGADSAHASHLHVDLRERRGGFRMCQWNVD</sequence>
<feature type="compositionally biased region" description="Pro residues" evidence="1">
    <location>
        <begin position="21"/>
        <end position="48"/>
    </location>
</feature>
<evidence type="ECO:0000256" key="1">
    <source>
        <dbReference type="SAM" id="MobiDB-lite"/>
    </source>
</evidence>
<organism evidence="3 4">
    <name type="scientific">Chelatococcus reniformis</name>
    <dbReference type="NCBI Taxonomy" id="1494448"/>
    <lineage>
        <taxon>Bacteria</taxon>
        <taxon>Pseudomonadati</taxon>
        <taxon>Pseudomonadota</taxon>
        <taxon>Alphaproteobacteria</taxon>
        <taxon>Hyphomicrobiales</taxon>
        <taxon>Chelatococcaceae</taxon>
        <taxon>Chelatococcus</taxon>
    </lineage>
</organism>
<gene>
    <name evidence="3" type="ORF">GCM10010994_49800</name>
</gene>
<reference evidence="3" key="2">
    <citation type="submission" date="2020-09" db="EMBL/GenBank/DDBJ databases">
        <authorList>
            <person name="Sun Q."/>
            <person name="Zhou Y."/>
        </authorList>
    </citation>
    <scope>NUCLEOTIDE SEQUENCE</scope>
    <source>
        <strain evidence="3">CGMCC 1.12919</strain>
    </source>
</reference>
<protein>
    <recommendedName>
        <fullName evidence="2">Extensin-like C-terminal domain-containing protein</fullName>
    </recommendedName>
</protein>
<name>A0A916XM45_9HYPH</name>
<proteinExistence type="predicted"/>
<comment type="caution">
    <text evidence="3">The sequence shown here is derived from an EMBL/GenBank/DDBJ whole genome shotgun (WGS) entry which is preliminary data.</text>
</comment>